<reference evidence="6" key="1">
    <citation type="submission" date="2021-04" db="EMBL/GenBank/DDBJ databases">
        <title>Microbacterium tenobrionis sp. nov. and Microbacterium allomyrinae sp. nov., isolated from larvae of Tenobrio molitor and Allomyrina dichotoma, respectively.</title>
        <authorList>
            <person name="Lee S.D."/>
        </authorList>
    </citation>
    <scope>NUCLEOTIDE SEQUENCE</scope>
    <source>
        <strain evidence="6">YMB-B2</strain>
    </source>
</reference>
<dbReference type="Proteomes" id="UP001139289">
    <property type="component" value="Unassembled WGS sequence"/>
</dbReference>
<dbReference type="CDD" id="cd00090">
    <property type="entry name" value="HTH_ARSR"/>
    <property type="match status" value="1"/>
</dbReference>
<dbReference type="AlphaFoldDB" id="A0A9X1S1Q4"/>
<dbReference type="RefSeq" id="WP_227531383.1">
    <property type="nucleotide sequence ID" value="NZ_JAGTTM010000010.1"/>
</dbReference>
<dbReference type="PRINTS" id="PR00039">
    <property type="entry name" value="HTHLYSR"/>
</dbReference>
<keyword evidence="7" id="KW-1185">Reference proteome</keyword>
<dbReference type="InterPro" id="IPR036390">
    <property type="entry name" value="WH_DNA-bd_sf"/>
</dbReference>
<evidence type="ECO:0000256" key="2">
    <source>
        <dbReference type="ARBA" id="ARBA00023015"/>
    </source>
</evidence>
<dbReference type="GO" id="GO:0005829">
    <property type="term" value="C:cytosol"/>
    <property type="evidence" value="ECO:0007669"/>
    <property type="project" value="TreeGrafter"/>
</dbReference>
<dbReference type="GO" id="GO:0003677">
    <property type="term" value="F:DNA binding"/>
    <property type="evidence" value="ECO:0007669"/>
    <property type="project" value="UniProtKB-KW"/>
</dbReference>
<dbReference type="PANTHER" id="PTHR30419:SF8">
    <property type="entry name" value="NITROGEN ASSIMILATION TRANSCRIPTIONAL ACTIVATOR-RELATED"/>
    <property type="match status" value="1"/>
</dbReference>
<protein>
    <submittedName>
        <fullName evidence="6">LysR family transcriptional regulator</fullName>
    </submittedName>
</protein>
<name>A0A9X1S1Q4_9MICO</name>
<dbReference type="Gene3D" id="3.40.190.290">
    <property type="match status" value="1"/>
</dbReference>
<dbReference type="PROSITE" id="PS50931">
    <property type="entry name" value="HTH_LYSR"/>
    <property type="match status" value="1"/>
</dbReference>
<sequence length="309" mass="33180">MELHRLRYLLAIVDEGSVTEAARRLQVAQSGVSSQLAKLERELGVAIFRRVGRGVVLTEEGRALVPAVRNAVHAVDAVTASAADLRGLVTGSLTVGTVANLIWPPLFEAIGELHSRHPGIDLHLTEATSHALLTAVRRGEADVAIATWAEKEPSDLNRHLVVDDPLVAVVSATHPWAARSTIKPVELTGMDVISLEQGTGSRDALDAMMRRAALSIVPRWEVAGPSFVKELAGRGLGVAIVSETTASTWGLSCIPLADDEARSRLGIVWRQEPSAAARAFLIQLRGRADDPSQRRLELGSVPGTRRGRR</sequence>
<keyword evidence="4" id="KW-0804">Transcription</keyword>
<dbReference type="SUPFAM" id="SSF46785">
    <property type="entry name" value="Winged helix' DNA-binding domain"/>
    <property type="match status" value="1"/>
</dbReference>
<evidence type="ECO:0000313" key="7">
    <source>
        <dbReference type="Proteomes" id="UP001139289"/>
    </source>
</evidence>
<evidence type="ECO:0000259" key="5">
    <source>
        <dbReference type="PROSITE" id="PS50931"/>
    </source>
</evidence>
<keyword evidence="2" id="KW-0805">Transcription regulation</keyword>
<gene>
    <name evidence="6" type="ORF">KEC56_13640</name>
</gene>
<dbReference type="SUPFAM" id="SSF53850">
    <property type="entry name" value="Periplasmic binding protein-like II"/>
    <property type="match status" value="1"/>
</dbReference>
<comment type="similarity">
    <text evidence="1">Belongs to the LysR transcriptional regulatory family.</text>
</comment>
<dbReference type="InterPro" id="IPR011991">
    <property type="entry name" value="ArsR-like_HTH"/>
</dbReference>
<evidence type="ECO:0000313" key="6">
    <source>
        <dbReference type="EMBL" id="MCC2030537.1"/>
    </source>
</evidence>
<dbReference type="PANTHER" id="PTHR30419">
    <property type="entry name" value="HTH-TYPE TRANSCRIPTIONAL REGULATOR YBHD"/>
    <property type="match status" value="1"/>
</dbReference>
<evidence type="ECO:0000256" key="4">
    <source>
        <dbReference type="ARBA" id="ARBA00023163"/>
    </source>
</evidence>
<dbReference type="InterPro" id="IPR000847">
    <property type="entry name" value="LysR_HTH_N"/>
</dbReference>
<keyword evidence="3" id="KW-0238">DNA-binding</keyword>
<dbReference type="FunFam" id="1.10.10.10:FF:000001">
    <property type="entry name" value="LysR family transcriptional regulator"/>
    <property type="match status" value="1"/>
</dbReference>
<dbReference type="InterPro" id="IPR050950">
    <property type="entry name" value="HTH-type_LysR_regulators"/>
</dbReference>
<feature type="domain" description="HTH lysR-type" evidence="5">
    <location>
        <begin position="1"/>
        <end position="58"/>
    </location>
</feature>
<dbReference type="GO" id="GO:0003700">
    <property type="term" value="F:DNA-binding transcription factor activity"/>
    <property type="evidence" value="ECO:0007669"/>
    <property type="project" value="InterPro"/>
</dbReference>
<dbReference type="EMBL" id="JAGTTM010000010">
    <property type="protein sequence ID" value="MCC2030537.1"/>
    <property type="molecule type" value="Genomic_DNA"/>
</dbReference>
<evidence type="ECO:0000256" key="1">
    <source>
        <dbReference type="ARBA" id="ARBA00009437"/>
    </source>
</evidence>
<dbReference type="Pfam" id="PF00126">
    <property type="entry name" value="HTH_1"/>
    <property type="match status" value="1"/>
</dbReference>
<comment type="caution">
    <text evidence="6">The sequence shown here is derived from an EMBL/GenBank/DDBJ whole genome shotgun (WGS) entry which is preliminary data.</text>
</comment>
<proteinExistence type="inferred from homology"/>
<dbReference type="InterPro" id="IPR036388">
    <property type="entry name" value="WH-like_DNA-bd_sf"/>
</dbReference>
<dbReference type="Gene3D" id="1.10.10.10">
    <property type="entry name" value="Winged helix-like DNA-binding domain superfamily/Winged helix DNA-binding domain"/>
    <property type="match status" value="1"/>
</dbReference>
<accession>A0A9X1S1Q4</accession>
<evidence type="ECO:0000256" key="3">
    <source>
        <dbReference type="ARBA" id="ARBA00023125"/>
    </source>
</evidence>
<organism evidence="6 7">
    <name type="scientific">Microbacterium tenebrionis</name>
    <dbReference type="NCBI Taxonomy" id="2830665"/>
    <lineage>
        <taxon>Bacteria</taxon>
        <taxon>Bacillati</taxon>
        <taxon>Actinomycetota</taxon>
        <taxon>Actinomycetes</taxon>
        <taxon>Micrococcales</taxon>
        <taxon>Microbacteriaceae</taxon>
        <taxon>Microbacterium</taxon>
    </lineage>
</organism>
<dbReference type="InterPro" id="IPR005119">
    <property type="entry name" value="LysR_subst-bd"/>
</dbReference>
<dbReference type="Pfam" id="PF03466">
    <property type="entry name" value="LysR_substrate"/>
    <property type="match status" value="1"/>
</dbReference>